<dbReference type="Pfam" id="PF16643">
    <property type="entry name" value="cNMPbd_u2"/>
    <property type="match status" value="1"/>
</dbReference>
<keyword evidence="5" id="KW-0406">Ion transport</keyword>
<evidence type="ECO:0000256" key="4">
    <source>
        <dbReference type="ARBA" id="ARBA00022989"/>
    </source>
</evidence>
<keyword evidence="7" id="KW-1071">Ligand-gated ion channel</keyword>
<dbReference type="SUPFAM" id="SSF81383">
    <property type="entry name" value="F-box domain"/>
    <property type="match status" value="1"/>
</dbReference>
<evidence type="ECO:0000256" key="2">
    <source>
        <dbReference type="ARBA" id="ARBA00022448"/>
    </source>
</evidence>
<dbReference type="CDD" id="cd00038">
    <property type="entry name" value="CAP_ED"/>
    <property type="match status" value="2"/>
</dbReference>
<evidence type="ECO:0000256" key="6">
    <source>
        <dbReference type="ARBA" id="ARBA00023136"/>
    </source>
</evidence>
<dbReference type="InterPro" id="IPR018488">
    <property type="entry name" value="cNMP-bd_CS"/>
</dbReference>
<protein>
    <recommendedName>
        <fullName evidence="14">Cyclic nucleotide-binding domain-containing protein</fullName>
    </recommendedName>
</protein>
<dbReference type="Pfam" id="PF12937">
    <property type="entry name" value="F-box-like"/>
    <property type="match status" value="1"/>
</dbReference>
<dbReference type="SMART" id="SM00100">
    <property type="entry name" value="cNMP"/>
    <property type="match status" value="2"/>
</dbReference>
<dbReference type="FunFam" id="2.60.120.10:FF:000057">
    <property type="entry name" value="Cyclic nucleotide-binding domain protein"/>
    <property type="match status" value="1"/>
</dbReference>
<reference evidence="12 13" key="1">
    <citation type="journal article" date="2011" name="Cell">
        <title>Insight into structure and assembly of the nuclear pore complex by utilizing the genome of a eukaryotic thermophile.</title>
        <authorList>
            <person name="Amlacher S."/>
            <person name="Sarges P."/>
            <person name="Flemming D."/>
            <person name="van Noort V."/>
            <person name="Kunze R."/>
            <person name="Devos D.P."/>
            <person name="Arumugam M."/>
            <person name="Bork P."/>
            <person name="Hurt E."/>
        </authorList>
    </citation>
    <scope>NUCLEOTIDE SEQUENCE [LARGE SCALE GENOMIC DNA]</scope>
    <source>
        <strain evidence="13">DSM 1495 / CBS 144.50 / IMI 039719</strain>
    </source>
</reference>
<evidence type="ECO:0000256" key="3">
    <source>
        <dbReference type="ARBA" id="ARBA00022692"/>
    </source>
</evidence>
<dbReference type="InterPro" id="IPR036047">
    <property type="entry name" value="F-box-like_dom_sf"/>
</dbReference>
<dbReference type="SMART" id="SM00256">
    <property type="entry name" value="FBOX"/>
    <property type="match status" value="1"/>
</dbReference>
<feature type="region of interest" description="Disordered" evidence="9">
    <location>
        <begin position="434"/>
        <end position="457"/>
    </location>
</feature>
<dbReference type="PROSITE" id="PS50042">
    <property type="entry name" value="CNMP_BINDING_3"/>
    <property type="match status" value="2"/>
</dbReference>
<keyword evidence="13" id="KW-1185">Reference proteome</keyword>
<feature type="compositionally biased region" description="Low complexity" evidence="9">
    <location>
        <begin position="18"/>
        <end position="34"/>
    </location>
</feature>
<dbReference type="InterPro" id="IPR050866">
    <property type="entry name" value="CNG_cation_channel"/>
</dbReference>
<evidence type="ECO:0008006" key="14">
    <source>
        <dbReference type="Google" id="ProtNLM"/>
    </source>
</evidence>
<dbReference type="PANTHER" id="PTHR45638">
    <property type="entry name" value="CYCLIC NUCLEOTIDE-GATED CATION CHANNEL SUBUNIT A"/>
    <property type="match status" value="1"/>
</dbReference>
<evidence type="ECO:0000256" key="8">
    <source>
        <dbReference type="ARBA" id="ARBA00023303"/>
    </source>
</evidence>
<dbReference type="RefSeq" id="XP_006697667.1">
    <property type="nucleotide sequence ID" value="XM_006697604.1"/>
</dbReference>
<evidence type="ECO:0000259" key="10">
    <source>
        <dbReference type="PROSITE" id="PS50042"/>
    </source>
</evidence>
<organism evidence="13">
    <name type="scientific">Chaetomium thermophilum (strain DSM 1495 / CBS 144.50 / IMI 039719)</name>
    <name type="common">Thermochaetoides thermophila</name>
    <dbReference type="NCBI Taxonomy" id="759272"/>
    <lineage>
        <taxon>Eukaryota</taxon>
        <taxon>Fungi</taxon>
        <taxon>Dikarya</taxon>
        <taxon>Ascomycota</taxon>
        <taxon>Pezizomycotina</taxon>
        <taxon>Sordariomycetes</taxon>
        <taxon>Sordariomycetidae</taxon>
        <taxon>Sordariales</taxon>
        <taxon>Chaetomiaceae</taxon>
        <taxon>Thermochaetoides</taxon>
    </lineage>
</organism>
<sequence length="737" mass="81035">MRRTRSPHSSSAYRSIIHHGTSSSSSQQSTPNPSALLRSFESDTNPARPIRPSPLTTASPIPDMPLDLLERIRSFPLFSSAPEEFLVAVGSHLRPQIHAGHDHILTEGEEARAMYWLVRGVVAVTSRDGEAVYAELKPGAFFGEIGVLMDVPRTATIIARTKCLLVVLMKEDLMAELPRFPEMEKAIRQEALERLAILKKKKRLSEGAEAVLKVGEQQQQQQQQQQQERKKHEGVPGEVVTGDVGVIKGGAVVNTKKRKSPSPGVIEDPAVSGSALGSAYVNVRKTLKELPLFATLPADILHFLGLSAQPKSYPPFTDIVRQGTRGSEIYFIVHGEAEVVKEPEEPLSPTMVKKNGSGPATSYTRPRLRQGQYFGEVASLGLSEERTATVRAITTVECLVIGGEALEELWRRCPPEIRAQVEETARKRFHKARQEAEREDVEMSDVGDENVGPTEGPVIITPVVTQMLAADEETRSPTDPDPYLSVDMENLRARRRSSIAPPPAQTADSSGIVVGGAIKIPPVQPAPPLLSPVSLDEPPFPFKRARLGRDSAKEYSLSKQGLPDNVLVAVFKHLDLLSMLKIRAVCRRWRTLLTTSADLCTHVDLSPYNRRVTDHAIIHILAPFIGARPVEININDCFHITDEGFHCLWKTCGRNVKVWRMRSVWDVSAAQIHNMAEYAKGLEEIDWSSCRKVGDNLLARVAAPPSATSTSPTASTSPTGRWPTSLCTPLNAWNPSP</sequence>
<feature type="compositionally biased region" description="Low complexity" evidence="9">
    <location>
        <begin position="704"/>
        <end position="719"/>
    </location>
</feature>
<dbReference type="Pfam" id="PF00027">
    <property type="entry name" value="cNMP_binding"/>
    <property type="match status" value="2"/>
</dbReference>
<dbReference type="KEGG" id="cthr:CTHT_0074140"/>
<evidence type="ECO:0000256" key="5">
    <source>
        <dbReference type="ARBA" id="ARBA00023065"/>
    </source>
</evidence>
<feature type="region of interest" description="Disordered" evidence="9">
    <location>
        <begin position="704"/>
        <end position="737"/>
    </location>
</feature>
<dbReference type="InterPro" id="IPR014710">
    <property type="entry name" value="RmlC-like_jellyroll"/>
</dbReference>
<accession>G0SI15</accession>
<dbReference type="GO" id="GO:0044877">
    <property type="term" value="F:protein-containing complex binding"/>
    <property type="evidence" value="ECO:0007669"/>
    <property type="project" value="TreeGrafter"/>
</dbReference>
<dbReference type="GO" id="GO:0005221">
    <property type="term" value="F:intracellularly cyclic nucleotide-activated monoatomic cation channel activity"/>
    <property type="evidence" value="ECO:0007669"/>
    <property type="project" value="InterPro"/>
</dbReference>
<keyword evidence="8" id="KW-0407">Ion channel</keyword>
<dbReference type="AlphaFoldDB" id="G0SI15"/>
<dbReference type="PROSITE" id="PS00888">
    <property type="entry name" value="CNMP_BINDING_1"/>
    <property type="match status" value="1"/>
</dbReference>
<dbReference type="HOGENOM" id="CLU_006113_0_0_1"/>
<evidence type="ECO:0000259" key="11">
    <source>
        <dbReference type="PROSITE" id="PS50181"/>
    </source>
</evidence>
<feature type="domain" description="F-box" evidence="11">
    <location>
        <begin position="556"/>
        <end position="603"/>
    </location>
</feature>
<evidence type="ECO:0000313" key="13">
    <source>
        <dbReference type="Proteomes" id="UP000008066"/>
    </source>
</evidence>
<name>G0SI15_CHATD</name>
<feature type="domain" description="Cyclic nucleotide-binding" evidence="10">
    <location>
        <begin position="292"/>
        <end position="427"/>
    </location>
</feature>
<dbReference type="GeneID" id="18261452"/>
<gene>
    <name evidence="12" type="ORF">CTHT_0074140</name>
</gene>
<evidence type="ECO:0000256" key="1">
    <source>
        <dbReference type="ARBA" id="ARBA00004141"/>
    </source>
</evidence>
<evidence type="ECO:0000256" key="9">
    <source>
        <dbReference type="SAM" id="MobiDB-lite"/>
    </source>
</evidence>
<dbReference type="InterPro" id="IPR018490">
    <property type="entry name" value="cNMP-bd_dom_sf"/>
</dbReference>
<dbReference type="Gene3D" id="1.20.1280.50">
    <property type="match status" value="1"/>
</dbReference>
<evidence type="ECO:0000256" key="7">
    <source>
        <dbReference type="ARBA" id="ARBA00023286"/>
    </source>
</evidence>
<dbReference type="eggNOG" id="KOG0498">
    <property type="taxonomic scope" value="Eukaryota"/>
</dbReference>
<keyword evidence="2" id="KW-0813">Transport</keyword>
<keyword evidence="3" id="KW-0812">Transmembrane</keyword>
<feature type="compositionally biased region" description="Acidic residues" evidence="9">
    <location>
        <begin position="437"/>
        <end position="448"/>
    </location>
</feature>
<dbReference type="PANTHER" id="PTHR45638:SF24">
    <property type="entry name" value="CYCLIC NUCLEOTIDE-BINDING DOMAIN PROTEIN (AFU_ORTHOLOGUE AFUA_2G03170)"/>
    <property type="match status" value="1"/>
</dbReference>
<dbReference type="CDD" id="cd09917">
    <property type="entry name" value="F-box_SF"/>
    <property type="match status" value="1"/>
</dbReference>
<dbReference type="PROSITE" id="PS00889">
    <property type="entry name" value="CNMP_BINDING_2"/>
    <property type="match status" value="1"/>
</dbReference>
<keyword evidence="6" id="KW-0472">Membrane</keyword>
<dbReference type="PROSITE" id="PS50181">
    <property type="entry name" value="FBOX"/>
    <property type="match status" value="1"/>
</dbReference>
<dbReference type="GO" id="GO:0016020">
    <property type="term" value="C:membrane"/>
    <property type="evidence" value="ECO:0007669"/>
    <property type="project" value="UniProtKB-SubCell"/>
</dbReference>
<dbReference type="STRING" id="759272.G0SI15"/>
<dbReference type="InterPro" id="IPR032675">
    <property type="entry name" value="LRR_dom_sf"/>
</dbReference>
<comment type="subcellular location">
    <subcellularLocation>
        <location evidence="1">Membrane</location>
        <topology evidence="1">Multi-pass membrane protein</topology>
    </subcellularLocation>
</comment>
<dbReference type="InterPro" id="IPR001810">
    <property type="entry name" value="F-box_dom"/>
</dbReference>
<dbReference type="EMBL" id="GL988048">
    <property type="protein sequence ID" value="EGS17085.1"/>
    <property type="molecule type" value="Genomic_DNA"/>
</dbReference>
<dbReference type="Gene3D" id="3.80.10.10">
    <property type="entry name" value="Ribonuclease Inhibitor"/>
    <property type="match status" value="1"/>
</dbReference>
<feature type="domain" description="Cyclic nucleotide-binding" evidence="10">
    <location>
        <begin position="77"/>
        <end position="194"/>
    </location>
</feature>
<feature type="compositionally biased region" description="Polar residues" evidence="9">
    <location>
        <begin position="725"/>
        <end position="737"/>
    </location>
</feature>
<proteinExistence type="predicted"/>
<feature type="region of interest" description="Disordered" evidence="9">
    <location>
        <begin position="1"/>
        <end position="62"/>
    </location>
</feature>
<dbReference type="SUPFAM" id="SSF51206">
    <property type="entry name" value="cAMP-binding domain-like"/>
    <property type="match status" value="2"/>
</dbReference>
<feature type="region of interest" description="Disordered" evidence="9">
    <location>
        <begin position="342"/>
        <end position="365"/>
    </location>
</feature>
<keyword evidence="4" id="KW-1133">Transmembrane helix</keyword>
<evidence type="ECO:0000313" key="12">
    <source>
        <dbReference type="EMBL" id="EGS17085.1"/>
    </source>
</evidence>
<dbReference type="Gene3D" id="2.60.120.10">
    <property type="entry name" value="Jelly Rolls"/>
    <property type="match status" value="2"/>
</dbReference>
<dbReference type="Proteomes" id="UP000008066">
    <property type="component" value="Unassembled WGS sequence"/>
</dbReference>
<dbReference type="OMA" id="RMKSVWD"/>
<dbReference type="OrthoDB" id="421226at2759"/>
<dbReference type="InterPro" id="IPR000595">
    <property type="entry name" value="cNMP-bd_dom"/>
</dbReference>